<sequence>MDKADRHLVEHVLVWDPYGWPPADRTFVKFGMTPQRLFERCLQIVSAARYNRGLSPQEVAQVGQLARAVARHRPMKSRSARRGAASAATAGQSVS</sequence>
<evidence type="ECO:0000313" key="2">
    <source>
        <dbReference type="EMBL" id="XBW03483.1"/>
    </source>
</evidence>
<evidence type="ECO:0008006" key="3">
    <source>
        <dbReference type="Google" id="ProtNLM"/>
    </source>
</evidence>
<dbReference type="RefSeq" id="WP_350246598.1">
    <property type="nucleotide sequence ID" value="NZ_CP132970.1"/>
</dbReference>
<dbReference type="AlphaFoldDB" id="A0AAU7UUP9"/>
<protein>
    <recommendedName>
        <fullName evidence="3">DUF3263 domain-containing protein</fullName>
    </recommendedName>
</protein>
<organism evidence="2">
    <name type="scientific">Rhodococcus sp. D-6</name>
    <dbReference type="NCBI Taxonomy" id="1387842"/>
    <lineage>
        <taxon>Bacteria</taxon>
        <taxon>Bacillati</taxon>
        <taxon>Actinomycetota</taxon>
        <taxon>Actinomycetes</taxon>
        <taxon>Mycobacteriales</taxon>
        <taxon>Nocardiaceae</taxon>
        <taxon>Rhodococcus</taxon>
    </lineage>
</organism>
<gene>
    <name evidence="2" type="ORF">RBB84_19685</name>
</gene>
<feature type="compositionally biased region" description="Basic residues" evidence="1">
    <location>
        <begin position="70"/>
        <end position="81"/>
    </location>
</feature>
<accession>A0AAU7UUP9</accession>
<name>A0AAU7UUP9_9NOCA</name>
<dbReference type="EMBL" id="CP132970">
    <property type="protein sequence ID" value="XBW03483.1"/>
    <property type="molecule type" value="Genomic_DNA"/>
</dbReference>
<reference evidence="2" key="1">
    <citation type="submission" date="2023-08" db="EMBL/GenBank/DDBJ databases">
        <title>The novel hydrolase IpcH responsible for the initial isoprocarb degradation step in Rhodococcus sp. D-6.</title>
        <authorList>
            <person name="Zhu Q."/>
        </authorList>
    </citation>
    <scope>NUCLEOTIDE SEQUENCE</scope>
    <source>
        <strain evidence="2">D-6</strain>
    </source>
</reference>
<proteinExistence type="predicted"/>
<feature type="region of interest" description="Disordered" evidence="1">
    <location>
        <begin position="70"/>
        <end position="95"/>
    </location>
</feature>
<feature type="compositionally biased region" description="Low complexity" evidence="1">
    <location>
        <begin position="82"/>
        <end position="95"/>
    </location>
</feature>
<evidence type="ECO:0000256" key="1">
    <source>
        <dbReference type="SAM" id="MobiDB-lite"/>
    </source>
</evidence>
<dbReference type="KEGG" id="rhox:RBB84_19685"/>